<evidence type="ECO:0000313" key="3">
    <source>
        <dbReference type="Proteomes" id="UP000799428"/>
    </source>
</evidence>
<name>A0A6G1JPR8_9PLEO</name>
<organism evidence="2 3">
    <name type="scientific">Pleomassaria siparia CBS 279.74</name>
    <dbReference type="NCBI Taxonomy" id="1314801"/>
    <lineage>
        <taxon>Eukaryota</taxon>
        <taxon>Fungi</taxon>
        <taxon>Dikarya</taxon>
        <taxon>Ascomycota</taxon>
        <taxon>Pezizomycotina</taxon>
        <taxon>Dothideomycetes</taxon>
        <taxon>Pleosporomycetidae</taxon>
        <taxon>Pleosporales</taxon>
        <taxon>Pleomassariaceae</taxon>
        <taxon>Pleomassaria</taxon>
    </lineage>
</organism>
<dbReference type="AlphaFoldDB" id="A0A6G1JPR8"/>
<accession>A0A6G1JPR8</accession>
<dbReference type="Proteomes" id="UP000799428">
    <property type="component" value="Unassembled WGS sequence"/>
</dbReference>
<dbReference type="EMBL" id="MU005795">
    <property type="protein sequence ID" value="KAF2702624.1"/>
    <property type="molecule type" value="Genomic_DNA"/>
</dbReference>
<proteinExistence type="predicted"/>
<keyword evidence="1" id="KW-0175">Coiled coil</keyword>
<evidence type="ECO:0000256" key="1">
    <source>
        <dbReference type="SAM" id="Coils"/>
    </source>
</evidence>
<gene>
    <name evidence="2" type="ORF">K504DRAFT_453095</name>
</gene>
<feature type="coiled-coil region" evidence="1">
    <location>
        <begin position="58"/>
        <end position="87"/>
    </location>
</feature>
<sequence>MPVTRISQRKRHAPAPFKAKSLFVPEEADNKNNARVINAEDLNLEVNNIDSDEELLGLAGAAGKVIKEEEEEEELELELNIQDSRAKQLAKTLKLRILLPPRNKPNKLAVDV</sequence>
<protein>
    <submittedName>
        <fullName evidence="2">Uncharacterized protein</fullName>
    </submittedName>
</protein>
<reference evidence="2" key="1">
    <citation type="journal article" date="2020" name="Stud. Mycol.">
        <title>101 Dothideomycetes genomes: a test case for predicting lifestyles and emergence of pathogens.</title>
        <authorList>
            <person name="Haridas S."/>
            <person name="Albert R."/>
            <person name="Binder M."/>
            <person name="Bloem J."/>
            <person name="Labutti K."/>
            <person name="Salamov A."/>
            <person name="Andreopoulos B."/>
            <person name="Baker S."/>
            <person name="Barry K."/>
            <person name="Bills G."/>
            <person name="Bluhm B."/>
            <person name="Cannon C."/>
            <person name="Castanera R."/>
            <person name="Culley D."/>
            <person name="Daum C."/>
            <person name="Ezra D."/>
            <person name="Gonzalez J."/>
            <person name="Henrissat B."/>
            <person name="Kuo A."/>
            <person name="Liang C."/>
            <person name="Lipzen A."/>
            <person name="Lutzoni F."/>
            <person name="Magnuson J."/>
            <person name="Mondo S."/>
            <person name="Nolan M."/>
            <person name="Ohm R."/>
            <person name="Pangilinan J."/>
            <person name="Park H.-J."/>
            <person name="Ramirez L."/>
            <person name="Alfaro M."/>
            <person name="Sun H."/>
            <person name="Tritt A."/>
            <person name="Yoshinaga Y."/>
            <person name="Zwiers L.-H."/>
            <person name="Turgeon B."/>
            <person name="Goodwin S."/>
            <person name="Spatafora J."/>
            <person name="Crous P."/>
            <person name="Grigoriev I."/>
        </authorList>
    </citation>
    <scope>NUCLEOTIDE SEQUENCE</scope>
    <source>
        <strain evidence="2">CBS 279.74</strain>
    </source>
</reference>
<keyword evidence="3" id="KW-1185">Reference proteome</keyword>
<evidence type="ECO:0000313" key="2">
    <source>
        <dbReference type="EMBL" id="KAF2702624.1"/>
    </source>
</evidence>